<dbReference type="InterPro" id="IPR050309">
    <property type="entry name" value="Type-B_Carboxylest/Lipase"/>
</dbReference>
<name>A0A8J2P8Y1_9HEXA</name>
<organism evidence="3 4">
    <name type="scientific">Allacma fusca</name>
    <dbReference type="NCBI Taxonomy" id="39272"/>
    <lineage>
        <taxon>Eukaryota</taxon>
        <taxon>Metazoa</taxon>
        <taxon>Ecdysozoa</taxon>
        <taxon>Arthropoda</taxon>
        <taxon>Hexapoda</taxon>
        <taxon>Collembola</taxon>
        <taxon>Symphypleona</taxon>
        <taxon>Sminthuridae</taxon>
        <taxon>Allacma</taxon>
    </lineage>
</organism>
<proteinExistence type="predicted"/>
<dbReference type="OrthoDB" id="6846267at2759"/>
<dbReference type="InterPro" id="IPR002018">
    <property type="entry name" value="CarbesteraseB"/>
</dbReference>
<feature type="domain" description="Carboxylesterase type B" evidence="2">
    <location>
        <begin position="1"/>
        <end position="302"/>
    </location>
</feature>
<evidence type="ECO:0000313" key="4">
    <source>
        <dbReference type="Proteomes" id="UP000708208"/>
    </source>
</evidence>
<gene>
    <name evidence="3" type="ORF">AFUS01_LOCUS19263</name>
</gene>
<evidence type="ECO:0000256" key="1">
    <source>
        <dbReference type="ARBA" id="ARBA00023180"/>
    </source>
</evidence>
<keyword evidence="1" id="KW-0325">Glycoprotein</keyword>
<dbReference type="PANTHER" id="PTHR11559">
    <property type="entry name" value="CARBOXYLESTERASE"/>
    <property type="match status" value="1"/>
</dbReference>
<feature type="non-terminal residue" evidence="3">
    <location>
        <position position="1"/>
    </location>
</feature>
<evidence type="ECO:0000259" key="2">
    <source>
        <dbReference type="Pfam" id="PF00135"/>
    </source>
</evidence>
<evidence type="ECO:0000313" key="3">
    <source>
        <dbReference type="EMBL" id="CAG7730637.1"/>
    </source>
</evidence>
<comment type="caution">
    <text evidence="3">The sequence shown here is derived from an EMBL/GenBank/DDBJ whole genome shotgun (WGS) entry which is preliminary data.</text>
</comment>
<reference evidence="3" key="1">
    <citation type="submission" date="2021-06" db="EMBL/GenBank/DDBJ databases">
        <authorList>
            <person name="Hodson N. C."/>
            <person name="Mongue J. A."/>
            <person name="Jaron S. K."/>
        </authorList>
    </citation>
    <scope>NUCLEOTIDE SEQUENCE</scope>
</reference>
<protein>
    <recommendedName>
        <fullName evidence="2">Carboxylesterase type B domain-containing protein</fullName>
    </recommendedName>
</protein>
<dbReference type="EMBL" id="CAJVCH010197436">
    <property type="protein sequence ID" value="CAG7730637.1"/>
    <property type="molecule type" value="Genomic_DNA"/>
</dbReference>
<keyword evidence="4" id="KW-1185">Reference proteome</keyword>
<dbReference type="Proteomes" id="UP000708208">
    <property type="component" value="Unassembled WGS sequence"/>
</dbReference>
<dbReference type="Pfam" id="PF00135">
    <property type="entry name" value="COesterase"/>
    <property type="match status" value="1"/>
</dbReference>
<dbReference type="AlphaFoldDB" id="A0A8J2P8Y1"/>
<accession>A0A8J2P8Y1</accession>
<sequence length="302" mass="34826">MSKGLFQRAIAQSGTAINFFSMTSKPKEQAVRLALKLNCPVRNTTEMVYCLKSKPSLELNSVHYEYLDFFSPKESYFSPSVEFINDSQSFLVEDPRILMKEGRINRVPIILGANSHEGLLFVADALTNKTRFWGLNNNWDILAPRIFHYEDHPNRMNISSAIRAYYFGNQSFNMDTMEPAANLFSDRFFFEALHDTAILQSHFTPTYLYYFNYQGQFGFANFLLGMSRFLPEPIDVIWSATYNWFSANILRRQKKNFGACHSDDLPIFFNLPVVAQEIIPGTEDFPFSKAAVRLWTSFAYDG</sequence>